<feature type="binding site" evidence="5">
    <location>
        <position position="121"/>
    </location>
    <ligand>
        <name>FAD</name>
        <dbReference type="ChEBI" id="CHEBI:57692"/>
    </ligand>
</feature>
<evidence type="ECO:0000256" key="5">
    <source>
        <dbReference type="PIRSR" id="PIRSR601834-1"/>
    </source>
</evidence>
<feature type="binding site" evidence="5">
    <location>
        <position position="157"/>
    </location>
    <ligand>
        <name>FAD</name>
        <dbReference type="ChEBI" id="CHEBI:57692"/>
    </ligand>
</feature>
<name>G0QUV4_ICHMU</name>
<keyword evidence="9" id="KW-1185">Reference proteome</keyword>
<gene>
    <name evidence="8" type="ORF">IMG5_119630</name>
</gene>
<feature type="transmembrane region" description="Helical" evidence="6">
    <location>
        <begin position="261"/>
        <end position="283"/>
    </location>
</feature>
<dbReference type="InParanoid" id="G0QUV4"/>
<dbReference type="OMA" id="KEVHILM"/>
<keyword evidence="3 5" id="KW-0274">FAD</keyword>
<feature type="binding site" evidence="5">
    <location>
        <position position="104"/>
    </location>
    <ligand>
        <name>FAD</name>
        <dbReference type="ChEBI" id="CHEBI:57692"/>
    </ligand>
</feature>
<dbReference type="SUPFAM" id="SSF63380">
    <property type="entry name" value="Riboflavin synthase domain-like"/>
    <property type="match status" value="1"/>
</dbReference>
<dbReference type="Gene3D" id="2.40.30.10">
    <property type="entry name" value="Translation factors"/>
    <property type="match status" value="1"/>
</dbReference>
<dbReference type="InterPro" id="IPR008333">
    <property type="entry name" value="Cbr1-like_FAD-bd_dom"/>
</dbReference>
<feature type="binding site" evidence="5">
    <location>
        <position position="215"/>
    </location>
    <ligand>
        <name>FAD</name>
        <dbReference type="ChEBI" id="CHEBI:57692"/>
    </ligand>
</feature>
<protein>
    <recommendedName>
        <fullName evidence="7">FAD-binding FR-type domain-containing protein</fullName>
    </recommendedName>
</protein>
<evidence type="ECO:0000256" key="3">
    <source>
        <dbReference type="ARBA" id="ARBA00022827"/>
    </source>
</evidence>
<dbReference type="GO" id="GO:0071949">
    <property type="term" value="F:FAD binding"/>
    <property type="evidence" value="ECO:0007669"/>
    <property type="project" value="TreeGrafter"/>
</dbReference>
<dbReference type="GeneID" id="14907122"/>
<dbReference type="OrthoDB" id="432685at2759"/>
<reference evidence="8 9" key="1">
    <citation type="submission" date="2011-07" db="EMBL/GenBank/DDBJ databases">
        <authorList>
            <person name="Coyne R."/>
            <person name="Brami D."/>
            <person name="Johnson J."/>
            <person name="Hostetler J."/>
            <person name="Hannick L."/>
            <person name="Clark T."/>
            <person name="Cassidy-Hanley D."/>
            <person name="Inman J."/>
        </authorList>
    </citation>
    <scope>NUCLEOTIDE SEQUENCE [LARGE SCALE GENOMIC DNA]</scope>
    <source>
        <strain evidence="8 9">G5</strain>
    </source>
</reference>
<dbReference type="PROSITE" id="PS51384">
    <property type="entry name" value="FAD_FR"/>
    <property type="match status" value="1"/>
</dbReference>
<proteinExistence type="predicted"/>
<feature type="binding site" evidence="5">
    <location>
        <position position="123"/>
    </location>
    <ligand>
        <name>FAD</name>
        <dbReference type="ChEBI" id="CHEBI:57692"/>
    </ligand>
</feature>
<accession>G0QUV4</accession>
<dbReference type="AlphaFoldDB" id="G0QUV4"/>
<organism evidence="8 9">
    <name type="scientific">Ichthyophthirius multifiliis</name>
    <name type="common">White spot disease agent</name>
    <name type="synonym">Ich</name>
    <dbReference type="NCBI Taxonomy" id="5932"/>
    <lineage>
        <taxon>Eukaryota</taxon>
        <taxon>Sar</taxon>
        <taxon>Alveolata</taxon>
        <taxon>Ciliophora</taxon>
        <taxon>Intramacronucleata</taxon>
        <taxon>Oligohymenophorea</taxon>
        <taxon>Hymenostomatida</taxon>
        <taxon>Ophryoglenina</taxon>
        <taxon>Ichthyophthirius</taxon>
    </lineage>
</organism>
<dbReference type="SUPFAM" id="SSF52343">
    <property type="entry name" value="Ferredoxin reductase-like, C-terminal NADP-linked domain"/>
    <property type="match status" value="1"/>
</dbReference>
<dbReference type="InterPro" id="IPR017927">
    <property type="entry name" value="FAD-bd_FR_type"/>
</dbReference>
<evidence type="ECO:0000256" key="2">
    <source>
        <dbReference type="ARBA" id="ARBA00022630"/>
    </source>
</evidence>
<dbReference type="Proteomes" id="UP000008983">
    <property type="component" value="Unassembled WGS sequence"/>
</dbReference>
<dbReference type="PANTHER" id="PTHR19370">
    <property type="entry name" value="NADH-CYTOCHROME B5 REDUCTASE"/>
    <property type="match status" value="1"/>
</dbReference>
<evidence type="ECO:0000256" key="1">
    <source>
        <dbReference type="ARBA" id="ARBA00001974"/>
    </source>
</evidence>
<keyword evidence="4" id="KW-0560">Oxidoreductase</keyword>
<keyword evidence="6" id="KW-0812">Transmembrane</keyword>
<keyword evidence="6" id="KW-1133">Transmembrane helix</keyword>
<comment type="cofactor">
    <cofactor evidence="1 5">
        <name>FAD</name>
        <dbReference type="ChEBI" id="CHEBI:57692"/>
    </cofactor>
</comment>
<dbReference type="CDD" id="cd06183">
    <property type="entry name" value="cyt_b5_reduct_like"/>
    <property type="match status" value="1"/>
</dbReference>
<dbReference type="InterPro" id="IPR017938">
    <property type="entry name" value="Riboflavin_synthase-like_b-brl"/>
</dbReference>
<feature type="domain" description="FAD-binding FR-type" evidence="7">
    <location>
        <begin position="52"/>
        <end position="181"/>
    </location>
</feature>
<dbReference type="Pfam" id="PF00970">
    <property type="entry name" value="FAD_binding_6"/>
    <property type="match status" value="1"/>
</dbReference>
<evidence type="ECO:0000313" key="8">
    <source>
        <dbReference type="EMBL" id="EGR30995.1"/>
    </source>
</evidence>
<dbReference type="eggNOG" id="KOG0534">
    <property type="taxonomic scope" value="Eukaryota"/>
</dbReference>
<keyword evidence="2 5" id="KW-0285">Flavoprotein</keyword>
<dbReference type="InterPro" id="IPR039261">
    <property type="entry name" value="FNR_nucleotide-bd"/>
</dbReference>
<evidence type="ECO:0000256" key="6">
    <source>
        <dbReference type="SAM" id="Phobius"/>
    </source>
</evidence>
<dbReference type="PANTHER" id="PTHR19370:SF185">
    <property type="entry name" value="NADH-CYTOCHROME B5 REDUCTASE"/>
    <property type="match status" value="1"/>
</dbReference>
<keyword evidence="6" id="KW-0472">Membrane</keyword>
<feature type="binding site" evidence="5">
    <location>
        <position position="156"/>
    </location>
    <ligand>
        <name>FAD</name>
        <dbReference type="ChEBI" id="CHEBI:57692"/>
    </ligand>
</feature>
<dbReference type="Pfam" id="PF00175">
    <property type="entry name" value="NAD_binding_1"/>
    <property type="match status" value="1"/>
</dbReference>
<dbReference type="Gene3D" id="3.40.50.80">
    <property type="entry name" value="Nucleotide-binding domain of ferredoxin-NADP reductase (FNR) module"/>
    <property type="match status" value="1"/>
</dbReference>
<sequence length="306" mass="35414">MIEYLFTLFLFVLIAFISAFLIKPSQPKGKAIFIKINQKQINIGVLFGLKKNQKIEVNLVERQQLSHDTYNFIFLLPDPNQTLGIQIGQHYIIHHQIKGEEVTRKYTPTSVPTMKGKFEQVIKIYRPNIHPKFPEGGQLTPVLENLEVTKKLNLNISKKSIYKQLPAQIQISGPYGKLLYKGNGNFQIDRIQEGGLIEKKKFKKVCMVAGGTGITPMYQIIQEVCNNQKIILNFICYLRINQKMIYQQKIIQKNMLKLKNLNYIILQIRLLKIGLIFQVLLLLKCFLKLSLKFQMILCFALVDLCQ</sequence>
<dbReference type="STRING" id="857967.G0QUV4"/>
<dbReference type="InterPro" id="IPR001433">
    <property type="entry name" value="OxRdtase_FAD/NAD-bd"/>
</dbReference>
<evidence type="ECO:0000256" key="4">
    <source>
        <dbReference type="ARBA" id="ARBA00023002"/>
    </source>
</evidence>
<evidence type="ECO:0000259" key="7">
    <source>
        <dbReference type="PROSITE" id="PS51384"/>
    </source>
</evidence>
<dbReference type="InterPro" id="IPR001834">
    <property type="entry name" value="CBR-like"/>
</dbReference>
<evidence type="ECO:0000313" key="9">
    <source>
        <dbReference type="Proteomes" id="UP000008983"/>
    </source>
</evidence>
<dbReference type="RefSeq" id="XP_004034481.1">
    <property type="nucleotide sequence ID" value="XM_004034433.1"/>
</dbReference>
<feature type="transmembrane region" description="Helical" evidence="6">
    <location>
        <begin position="6"/>
        <end position="22"/>
    </location>
</feature>
<dbReference type="GO" id="GO:0016491">
    <property type="term" value="F:oxidoreductase activity"/>
    <property type="evidence" value="ECO:0007669"/>
    <property type="project" value="UniProtKB-KW"/>
</dbReference>
<dbReference type="EMBL" id="GL983924">
    <property type="protein sequence ID" value="EGR30995.1"/>
    <property type="molecule type" value="Genomic_DNA"/>
</dbReference>
<dbReference type="PRINTS" id="PR00406">
    <property type="entry name" value="CYTB5RDTASE"/>
</dbReference>
<feature type="binding site" evidence="5">
    <location>
        <position position="106"/>
    </location>
    <ligand>
        <name>FAD</name>
        <dbReference type="ChEBI" id="CHEBI:57692"/>
    </ligand>
</feature>